<sequence>MLGERSYIAQKPSLMTGPSADGFPISPSSGLRVHMSPADTARDTLSPCSYRQVRSVMQNNGKHSRPDQAYGQQANRPANMGRQAPARPQQPYGQQAYQRPPYQQPRYAQQPGQQPPQNGYGNPYGRQDFNFQPLPSNHEHDGMIRVKKKRRKKHTKLIVCIVIIACLLVGACGYGAALALSAKDVKSQAETALSNVNGIQTAIAGQDFATAAKNASNLQSSAQAMNMELSSPVWDVAAMLPVVGSDVKGVQTIASALADASDNAIVPLTSSLSTTPPSACIDADGKLNIAAITTLLGAIQNGAPAMQRCTDELSSLPAFHIEKLQKLVGPAQEKITGINDVFQQANTFAPIIGSMLGANGNRTYLLAAQNTAEIRASGGFPGSMGTVSIDNGAIELGDFTKVYDMMAEETPAQCAITDEENALFYPWYTQYSWDNSFNPDYPRVAGIWAAAYQEKTEQSVDGVISITPTMVQDLLAATGDSFTLSDGTTIDGTNATKVLQHDLYWKYLSSGSNMSEGNDLCDALFAEAAEYAFDSALENMNASSLMKLVSTMMGGLEDRRVMIWLADATEQGYIEDMGYLGSMTAASQQEPTLGVFVNFWAGSKLGWWLGMDTQVSSPVTGNDGSRTYHVTTTLTNFMTAQEAKQGGSYIVSDNDKSLGDADPFIYFYAPAGGTISDVTASNGATLGKATYQGLDVTFTCQVGDFSVLPKPNNPLPVESTVTYSYTVTLPAGVEGDLQLATTPTLTKYHQ</sequence>
<keyword evidence="2" id="KW-0812">Transmembrane</keyword>
<gene>
    <name evidence="3" type="ORF">C1880_01070</name>
</gene>
<accession>A0A369LFM9</accession>
<dbReference type="OrthoDB" id="3203519at2"/>
<reference evidence="3 4" key="1">
    <citation type="journal article" date="2018" name="Elife">
        <title>Discovery and characterization of a prevalent human gut bacterial enzyme sufficient for the inactivation of a family of plant toxins.</title>
        <authorList>
            <person name="Koppel N."/>
            <person name="Bisanz J.E."/>
            <person name="Pandelia M.E."/>
            <person name="Turnbaugh P.J."/>
            <person name="Balskus E.P."/>
        </authorList>
    </citation>
    <scope>NUCLEOTIDE SEQUENCE [LARGE SCALE GENOMIC DNA]</scope>
    <source>
        <strain evidence="4">anaerobia AP69FAA</strain>
    </source>
</reference>
<dbReference type="InterPro" id="IPR025101">
    <property type="entry name" value="DUF4012"/>
</dbReference>
<organism evidence="3 4">
    <name type="scientific">Senegalimassilia anaerobia</name>
    <dbReference type="NCBI Taxonomy" id="1473216"/>
    <lineage>
        <taxon>Bacteria</taxon>
        <taxon>Bacillati</taxon>
        <taxon>Actinomycetota</taxon>
        <taxon>Coriobacteriia</taxon>
        <taxon>Coriobacteriales</taxon>
        <taxon>Coriobacteriaceae</taxon>
        <taxon>Senegalimassilia</taxon>
    </lineage>
</organism>
<evidence type="ECO:0000313" key="3">
    <source>
        <dbReference type="EMBL" id="RDB57447.1"/>
    </source>
</evidence>
<dbReference type="Pfam" id="PF13196">
    <property type="entry name" value="DUF4012"/>
    <property type="match status" value="1"/>
</dbReference>
<dbReference type="STRING" id="1034345.GCA_000236865_01410"/>
<keyword evidence="2" id="KW-0472">Membrane</keyword>
<feature type="transmembrane region" description="Helical" evidence="2">
    <location>
        <begin position="157"/>
        <end position="180"/>
    </location>
</feature>
<proteinExistence type="predicted"/>
<evidence type="ECO:0000313" key="4">
    <source>
        <dbReference type="Proteomes" id="UP000253792"/>
    </source>
</evidence>
<dbReference type="EMBL" id="PPTP01000001">
    <property type="protein sequence ID" value="RDB57447.1"/>
    <property type="molecule type" value="Genomic_DNA"/>
</dbReference>
<feature type="region of interest" description="Disordered" evidence="1">
    <location>
        <begin position="1"/>
        <end position="148"/>
    </location>
</feature>
<feature type="compositionally biased region" description="Low complexity" evidence="1">
    <location>
        <begin position="81"/>
        <end position="126"/>
    </location>
</feature>
<comment type="caution">
    <text evidence="3">The sequence shown here is derived from an EMBL/GenBank/DDBJ whole genome shotgun (WGS) entry which is preliminary data.</text>
</comment>
<evidence type="ECO:0008006" key="5">
    <source>
        <dbReference type="Google" id="ProtNLM"/>
    </source>
</evidence>
<keyword evidence="2" id="KW-1133">Transmembrane helix</keyword>
<name>A0A369LFM9_9ACTN</name>
<keyword evidence="4" id="KW-1185">Reference proteome</keyword>
<protein>
    <recommendedName>
        <fullName evidence="5">DUF4012 domain-containing protein</fullName>
    </recommendedName>
</protein>
<evidence type="ECO:0000256" key="1">
    <source>
        <dbReference type="SAM" id="MobiDB-lite"/>
    </source>
</evidence>
<dbReference type="AlphaFoldDB" id="A0A369LFM9"/>
<dbReference type="Proteomes" id="UP000253792">
    <property type="component" value="Unassembled WGS sequence"/>
</dbReference>
<evidence type="ECO:0000256" key="2">
    <source>
        <dbReference type="SAM" id="Phobius"/>
    </source>
</evidence>